<sequence length="89" mass="10027">MHEHSLMKDLLGKIHQLSRIEKKPLMAVNIQLGELAHISSSHLREHFEHEVSGTALQGVMLNIEELVGIDHPQAQDIVLQSLEFEDNGD</sequence>
<evidence type="ECO:0000256" key="1">
    <source>
        <dbReference type="ARBA" id="ARBA00022596"/>
    </source>
</evidence>
<dbReference type="Proteomes" id="UP000185999">
    <property type="component" value="Unassembled WGS sequence"/>
</dbReference>
<keyword evidence="3" id="KW-0862">Zinc</keyword>
<keyword evidence="5" id="KW-1185">Reference proteome</keyword>
<dbReference type="GO" id="GO:0016151">
    <property type="term" value="F:nickel cation binding"/>
    <property type="evidence" value="ECO:0007669"/>
    <property type="project" value="InterPro"/>
</dbReference>
<reference evidence="5" key="1">
    <citation type="submission" date="2017-01" db="EMBL/GenBank/DDBJ databases">
        <authorList>
            <person name="Varghese N."/>
            <person name="Submissions S."/>
        </authorList>
    </citation>
    <scope>NUCLEOTIDE SEQUENCE [LARGE SCALE GENOMIC DNA]</scope>
    <source>
        <strain evidence="5">DSM 22306</strain>
    </source>
</reference>
<accession>A0A1N7L483</accession>
<dbReference type="EMBL" id="FTOE01000003">
    <property type="protein sequence ID" value="SIS68613.1"/>
    <property type="molecule type" value="Genomic_DNA"/>
</dbReference>
<evidence type="ECO:0000313" key="5">
    <source>
        <dbReference type="Proteomes" id="UP000185999"/>
    </source>
</evidence>
<organism evidence="4 5">
    <name type="scientific">Neptunomonas antarctica</name>
    <dbReference type="NCBI Taxonomy" id="619304"/>
    <lineage>
        <taxon>Bacteria</taxon>
        <taxon>Pseudomonadati</taxon>
        <taxon>Pseudomonadota</taxon>
        <taxon>Gammaproteobacteria</taxon>
        <taxon>Oceanospirillales</taxon>
        <taxon>Oceanospirillaceae</taxon>
        <taxon>Neptunomonas</taxon>
    </lineage>
</organism>
<dbReference type="Gene3D" id="3.30.2320.50">
    <property type="match status" value="1"/>
</dbReference>
<proteinExistence type="predicted"/>
<dbReference type="RefSeq" id="WP_054340560.1">
    <property type="nucleotide sequence ID" value="NZ_FTOE01000003.1"/>
</dbReference>
<dbReference type="OrthoDB" id="288014at2"/>
<name>A0A1N7L483_9GAMM</name>
<keyword evidence="2" id="KW-0479">Metal-binding</keyword>
<dbReference type="STRING" id="619304.SAMN05421760_103218"/>
<dbReference type="AlphaFoldDB" id="A0A1N7L483"/>
<dbReference type="InterPro" id="IPR000688">
    <property type="entry name" value="HypA/HybF"/>
</dbReference>
<keyword evidence="1" id="KW-0533">Nickel</keyword>
<evidence type="ECO:0000256" key="2">
    <source>
        <dbReference type="ARBA" id="ARBA00022723"/>
    </source>
</evidence>
<protein>
    <submittedName>
        <fullName evidence="4">Hydrogenase nickel incorporation protein HypA/HybF</fullName>
    </submittedName>
</protein>
<gene>
    <name evidence="4" type="ORF">SAMN05421760_103218</name>
</gene>
<dbReference type="GO" id="GO:0051604">
    <property type="term" value="P:protein maturation"/>
    <property type="evidence" value="ECO:0007669"/>
    <property type="project" value="InterPro"/>
</dbReference>
<evidence type="ECO:0000313" key="4">
    <source>
        <dbReference type="EMBL" id="SIS68613.1"/>
    </source>
</evidence>
<dbReference type="Pfam" id="PF01155">
    <property type="entry name" value="HypA"/>
    <property type="match status" value="1"/>
</dbReference>
<evidence type="ECO:0000256" key="3">
    <source>
        <dbReference type="ARBA" id="ARBA00022833"/>
    </source>
</evidence>